<reference evidence="1 2" key="1">
    <citation type="submission" date="2021-06" db="EMBL/GenBank/DDBJ databases">
        <title>Caerostris extrusa draft genome.</title>
        <authorList>
            <person name="Kono N."/>
            <person name="Arakawa K."/>
        </authorList>
    </citation>
    <scope>NUCLEOTIDE SEQUENCE [LARGE SCALE GENOMIC DNA]</scope>
</reference>
<keyword evidence="2" id="KW-1185">Reference proteome</keyword>
<protein>
    <submittedName>
        <fullName evidence="1">Uncharacterized protein</fullName>
    </submittedName>
</protein>
<sequence>MIHKSTTIVFSHDNIKQDGNPRNSFLGSNIDVSIFQANVFFTFLSQTSFPHQKTGKRAEPVSTLNPLGRTLQRGSSISEAQKILFDFFITHCFRKENRSVPSIINLFFILFQSKKSSEELGAGLGVGEGLKTYLS</sequence>
<name>A0AAV4RNS7_CAEEX</name>
<comment type="caution">
    <text evidence="1">The sequence shown here is derived from an EMBL/GenBank/DDBJ whole genome shotgun (WGS) entry which is preliminary data.</text>
</comment>
<organism evidence="1 2">
    <name type="scientific">Caerostris extrusa</name>
    <name type="common">Bark spider</name>
    <name type="synonym">Caerostris bankana</name>
    <dbReference type="NCBI Taxonomy" id="172846"/>
    <lineage>
        <taxon>Eukaryota</taxon>
        <taxon>Metazoa</taxon>
        <taxon>Ecdysozoa</taxon>
        <taxon>Arthropoda</taxon>
        <taxon>Chelicerata</taxon>
        <taxon>Arachnida</taxon>
        <taxon>Araneae</taxon>
        <taxon>Araneomorphae</taxon>
        <taxon>Entelegynae</taxon>
        <taxon>Araneoidea</taxon>
        <taxon>Araneidae</taxon>
        <taxon>Caerostris</taxon>
    </lineage>
</organism>
<evidence type="ECO:0000313" key="1">
    <source>
        <dbReference type="EMBL" id="GIY21648.1"/>
    </source>
</evidence>
<dbReference type="EMBL" id="BPLR01008043">
    <property type="protein sequence ID" value="GIY21648.1"/>
    <property type="molecule type" value="Genomic_DNA"/>
</dbReference>
<accession>A0AAV4RNS7</accession>
<dbReference type="AlphaFoldDB" id="A0AAV4RNS7"/>
<dbReference type="Proteomes" id="UP001054945">
    <property type="component" value="Unassembled WGS sequence"/>
</dbReference>
<gene>
    <name evidence="1" type="ORF">CEXT_456871</name>
</gene>
<proteinExistence type="predicted"/>
<evidence type="ECO:0000313" key="2">
    <source>
        <dbReference type="Proteomes" id="UP001054945"/>
    </source>
</evidence>